<feature type="domain" description="4Fe-4S His(Cys)3-ligated-type" evidence="12">
    <location>
        <begin position="79"/>
        <end position="118"/>
    </location>
</feature>
<evidence type="ECO:0000313" key="13">
    <source>
        <dbReference type="EMBL" id="SFV77057.1"/>
    </source>
</evidence>
<dbReference type="Pfam" id="PF10588">
    <property type="entry name" value="NADH-G_4Fe-4S_3"/>
    <property type="match status" value="1"/>
</dbReference>
<dbReference type="InterPro" id="IPR019574">
    <property type="entry name" value="NADH_UbQ_OxRdtase_Gsu_4Fe4S-bd"/>
</dbReference>
<keyword evidence="13" id="KW-0560">Oxidoreductase</keyword>
<dbReference type="Gene3D" id="3.30.70.20">
    <property type="match status" value="1"/>
</dbReference>
<dbReference type="InterPro" id="IPR001041">
    <property type="entry name" value="2Fe-2S_ferredoxin-type"/>
</dbReference>
<accession>A0A1W1D9E6</accession>
<dbReference type="PROSITE" id="PS00643">
    <property type="entry name" value="COMPLEX1_75K_3"/>
    <property type="match status" value="1"/>
</dbReference>
<dbReference type="GO" id="GO:0016020">
    <property type="term" value="C:membrane"/>
    <property type="evidence" value="ECO:0007669"/>
    <property type="project" value="InterPro"/>
</dbReference>
<dbReference type="FunFam" id="3.10.20.740:FF:000001">
    <property type="entry name" value="NADH-quinone oxidoreductase subunit G"/>
    <property type="match status" value="1"/>
</dbReference>
<evidence type="ECO:0000256" key="2">
    <source>
        <dbReference type="ARBA" id="ARBA00005404"/>
    </source>
</evidence>
<dbReference type="SUPFAM" id="SSF54862">
    <property type="entry name" value="4Fe-4S ferredoxins"/>
    <property type="match status" value="1"/>
</dbReference>
<dbReference type="GO" id="GO:0051539">
    <property type="term" value="F:4 iron, 4 sulfur cluster binding"/>
    <property type="evidence" value="ECO:0007669"/>
    <property type="project" value="UniProtKB-KW"/>
</dbReference>
<dbReference type="NCBIfam" id="TIGR01973">
    <property type="entry name" value="NuoG"/>
    <property type="match status" value="1"/>
</dbReference>
<dbReference type="Pfam" id="PF13510">
    <property type="entry name" value="Fer2_4"/>
    <property type="match status" value="1"/>
</dbReference>
<evidence type="ECO:0000256" key="1">
    <source>
        <dbReference type="ARBA" id="ARBA00001966"/>
    </source>
</evidence>
<dbReference type="Gene3D" id="3.40.50.740">
    <property type="match status" value="2"/>
</dbReference>
<dbReference type="PROSITE" id="PS00642">
    <property type="entry name" value="COMPLEX1_75K_2"/>
    <property type="match status" value="1"/>
</dbReference>
<dbReference type="PROSITE" id="PS51085">
    <property type="entry name" value="2FE2S_FER_2"/>
    <property type="match status" value="1"/>
</dbReference>
<dbReference type="InterPro" id="IPR050123">
    <property type="entry name" value="Prok_molybdopt-oxidoreductase"/>
</dbReference>
<comment type="similarity">
    <text evidence="2">Belongs to the complex I 75 kDa subunit family.</text>
</comment>
<keyword evidence="7" id="KW-0411">Iron-sulfur</keyword>
<dbReference type="InterPro" id="IPR036010">
    <property type="entry name" value="2Fe-2S_ferredoxin-like_sf"/>
</dbReference>
<keyword evidence="13" id="KW-0830">Ubiquinone</keyword>
<dbReference type="SMART" id="SM00929">
    <property type="entry name" value="NADH-G_4Fe-4S_3"/>
    <property type="match status" value="1"/>
</dbReference>
<dbReference type="GO" id="GO:0008137">
    <property type="term" value="F:NADH dehydrogenase (ubiquinone) activity"/>
    <property type="evidence" value="ECO:0007669"/>
    <property type="project" value="InterPro"/>
</dbReference>
<dbReference type="PANTHER" id="PTHR43105:SF13">
    <property type="entry name" value="NADH-UBIQUINONE OXIDOREDUCTASE 75 KDA SUBUNIT, MITOCHONDRIAL"/>
    <property type="match status" value="1"/>
</dbReference>
<keyword evidence="3" id="KW-0004">4Fe-4S</keyword>
<evidence type="ECO:0000256" key="6">
    <source>
        <dbReference type="ARBA" id="ARBA00023004"/>
    </source>
</evidence>
<feature type="domain" description="2Fe-2S ferredoxin-type" evidence="10">
    <location>
        <begin position="1"/>
        <end position="79"/>
    </location>
</feature>
<dbReference type="Pfam" id="PF22117">
    <property type="entry name" value="Fer4_Nqo3"/>
    <property type="match status" value="1"/>
</dbReference>
<dbReference type="EMBL" id="FPHR01000016">
    <property type="protein sequence ID" value="SFV77057.1"/>
    <property type="molecule type" value="Genomic_DNA"/>
</dbReference>
<dbReference type="PANTHER" id="PTHR43105">
    <property type="entry name" value="RESPIRATORY NITRATE REDUCTASE"/>
    <property type="match status" value="1"/>
</dbReference>
<dbReference type="AlphaFoldDB" id="A0A1W1D9E6"/>
<evidence type="ECO:0000256" key="9">
    <source>
        <dbReference type="ARBA" id="ARBA00034078"/>
    </source>
</evidence>
<name>A0A1W1D9E6_9ZZZZ</name>
<dbReference type="Gene3D" id="3.10.20.740">
    <property type="match status" value="1"/>
</dbReference>
<dbReference type="PROSITE" id="PS00641">
    <property type="entry name" value="COMPLEX1_75K_1"/>
    <property type="match status" value="1"/>
</dbReference>
<dbReference type="PROSITE" id="PS51839">
    <property type="entry name" value="4FE4S_HC3"/>
    <property type="match status" value="1"/>
</dbReference>
<keyword evidence="6" id="KW-0408">Iron</keyword>
<comment type="cofactor">
    <cofactor evidence="9">
        <name>[2Fe-2S] cluster</name>
        <dbReference type="ChEBI" id="CHEBI:190135"/>
    </cofactor>
</comment>
<dbReference type="GO" id="GO:0046872">
    <property type="term" value="F:metal ion binding"/>
    <property type="evidence" value="ECO:0007669"/>
    <property type="project" value="UniProtKB-KW"/>
</dbReference>
<evidence type="ECO:0000259" key="11">
    <source>
        <dbReference type="PROSITE" id="PS51669"/>
    </source>
</evidence>
<dbReference type="InterPro" id="IPR054351">
    <property type="entry name" value="NADH_UbQ_OxRdtase_ferredoxin"/>
</dbReference>
<evidence type="ECO:0000259" key="12">
    <source>
        <dbReference type="PROSITE" id="PS51839"/>
    </source>
</evidence>
<dbReference type="SUPFAM" id="SSF53706">
    <property type="entry name" value="Formate dehydrogenase/DMSO reductase, domains 1-3"/>
    <property type="match status" value="1"/>
</dbReference>
<keyword evidence="4" id="KW-0479">Metal-binding</keyword>
<protein>
    <submittedName>
        <fullName evidence="13">NADH-ubiquinone oxidoreductase chain G</fullName>
        <ecNumber evidence="13">1.6.5.3</ecNumber>
    </submittedName>
</protein>
<dbReference type="InterPro" id="IPR006656">
    <property type="entry name" value="Mopterin_OxRdtase"/>
</dbReference>
<keyword evidence="5" id="KW-1278">Translocase</keyword>
<dbReference type="Gene3D" id="3.40.228.10">
    <property type="entry name" value="Dimethylsulfoxide Reductase, domain 2"/>
    <property type="match status" value="1"/>
</dbReference>
<keyword evidence="8" id="KW-0520">NAD</keyword>
<dbReference type="Pfam" id="PF00384">
    <property type="entry name" value="Molybdopterin"/>
    <property type="match status" value="1"/>
</dbReference>
<dbReference type="EC" id="1.6.5.3" evidence="13"/>
<evidence type="ECO:0000256" key="7">
    <source>
        <dbReference type="ARBA" id="ARBA00023014"/>
    </source>
</evidence>
<evidence type="ECO:0000256" key="8">
    <source>
        <dbReference type="ARBA" id="ARBA00023027"/>
    </source>
</evidence>
<dbReference type="PROSITE" id="PS51669">
    <property type="entry name" value="4FE4S_MOW_BIS_MGD"/>
    <property type="match status" value="1"/>
</dbReference>
<evidence type="ECO:0000256" key="4">
    <source>
        <dbReference type="ARBA" id="ARBA00022723"/>
    </source>
</evidence>
<dbReference type="GO" id="GO:0016651">
    <property type="term" value="F:oxidoreductase activity, acting on NAD(P)H"/>
    <property type="evidence" value="ECO:0007669"/>
    <property type="project" value="InterPro"/>
</dbReference>
<organism evidence="13">
    <name type="scientific">hydrothermal vent metagenome</name>
    <dbReference type="NCBI Taxonomy" id="652676"/>
    <lineage>
        <taxon>unclassified sequences</taxon>
        <taxon>metagenomes</taxon>
        <taxon>ecological metagenomes</taxon>
    </lineage>
</organism>
<dbReference type="CDD" id="cd00207">
    <property type="entry name" value="fer2"/>
    <property type="match status" value="1"/>
</dbReference>
<evidence type="ECO:0000256" key="3">
    <source>
        <dbReference type="ARBA" id="ARBA00022485"/>
    </source>
</evidence>
<dbReference type="InterPro" id="IPR000283">
    <property type="entry name" value="NADH_UbQ_OxRdtase_75kDa_su_CS"/>
</dbReference>
<reference evidence="13" key="1">
    <citation type="submission" date="2016-10" db="EMBL/GenBank/DDBJ databases">
        <authorList>
            <person name="de Groot N.N."/>
        </authorList>
    </citation>
    <scope>NUCLEOTIDE SEQUENCE</scope>
</reference>
<feature type="domain" description="4Fe-4S Mo/W bis-MGD-type" evidence="11">
    <location>
        <begin position="216"/>
        <end position="272"/>
    </location>
</feature>
<dbReference type="InterPro" id="IPR010228">
    <property type="entry name" value="NADH_UbQ_OxRdtase_Gsu"/>
</dbReference>
<gene>
    <name evidence="13" type="ORF">MNB_SUP05-4-1025</name>
</gene>
<evidence type="ECO:0000259" key="10">
    <source>
        <dbReference type="PROSITE" id="PS51085"/>
    </source>
</evidence>
<comment type="cofactor">
    <cofactor evidence="1">
        <name>[4Fe-4S] cluster</name>
        <dbReference type="ChEBI" id="CHEBI:49883"/>
    </cofactor>
</comment>
<dbReference type="FunFam" id="3.30.70.20:FF:000002">
    <property type="entry name" value="NADH-ubiquinone oxidoreductase 75 kDa subunit"/>
    <property type="match status" value="1"/>
</dbReference>
<proteinExistence type="inferred from homology"/>
<evidence type="ECO:0000256" key="5">
    <source>
        <dbReference type="ARBA" id="ARBA00022967"/>
    </source>
</evidence>
<dbReference type="GO" id="GO:0042773">
    <property type="term" value="P:ATP synthesis coupled electron transport"/>
    <property type="evidence" value="ECO:0007669"/>
    <property type="project" value="InterPro"/>
</dbReference>
<dbReference type="SUPFAM" id="SSF54292">
    <property type="entry name" value="2Fe-2S ferredoxin-like"/>
    <property type="match status" value="1"/>
</dbReference>
<dbReference type="Pfam" id="PF22151">
    <property type="entry name" value="Fer4_NDSU1"/>
    <property type="match status" value="1"/>
</dbReference>
<sequence>MIVEIEIDGKLINANTGEMVIAVTDREGISVPRFCYHKKLSISASCRMCLVDVEGAPKPQPACSTPVAEGMKIHTQNEKAIASQKAVMEFLLINHPLDCPICDQGGECELQDVAIEYGSDVSRFSEGKRIVAPSDIGPLIQTDMTRCIHCTRCVRFGSEIAGIMEMGATGRGEELKIEPFLAEGITSELSGNMIDVCPVGALTSKPFRYELRSWQMSSVENIARHDLVGSNLYAQTYKGNVKRVVSGDNDAVNETWISDRDRFSYEGLTHENRLLFPQIKVEGQWKEVEWDVALDFAIKGLNNNILNSRNLAKLGGLASNTATIEELHLMQKLLREMGCENIDHRLNVKDLNNTMHLKSTIKLIELESVDHALVIGANLRLEQPMINHRLRKAQLSGANITTLNVKDFDFNYKVDSHITSPNEIANTLAGVLKTLIDKTKQEFPEYLSDVIPSEHSVTLANNLLEANNSVLILGEHLINNAQASSISNLTAEIAKLTNSSTLNLTATANSLGAQQVNFMPNSQGMNANEMLDADMRAFILLDVYPEYDFHHSAAALNALSSDDVFVISLNSFGSELVSQYSDVMLPMAAMFETSGTHMNINGKAQSFRASVGAPGEAKPAWKILKVLADLLELPSFHYENSTQVMSEVAHQSIQTHEYDASIDLSKQTVTLETIWMHSPYQSDVLLRHAKSLNASQIGQMNTASMSATTAQSLSLNNKDTYLGVPVEIDSIMADQCVFVNSNQATNAGGSQ</sequence>
<dbReference type="InterPro" id="IPR006963">
    <property type="entry name" value="Mopterin_OxRdtase_4Fe-4S_dom"/>
</dbReference>